<proteinExistence type="predicted"/>
<dbReference type="Proteomes" id="UP000594014">
    <property type="component" value="Chromosome"/>
</dbReference>
<name>A0ACD1AGT5_9FIRM</name>
<reference evidence="1" key="1">
    <citation type="submission" date="2019-08" db="EMBL/GenBank/DDBJ databases">
        <title>Genome sequence of Clostridiales bacterium MT110.</title>
        <authorList>
            <person name="Cao J."/>
        </authorList>
    </citation>
    <scope>NUCLEOTIDE SEQUENCE</scope>
    <source>
        <strain evidence="1">MT110</strain>
    </source>
</reference>
<evidence type="ECO:0000313" key="1">
    <source>
        <dbReference type="EMBL" id="QOX65802.1"/>
    </source>
</evidence>
<dbReference type="EMBL" id="CP042469">
    <property type="protein sequence ID" value="QOX65802.1"/>
    <property type="molecule type" value="Genomic_DNA"/>
</dbReference>
<sequence>MQEGEAVKLAHRALEMGLDPLTAIDLGLRAGMEEAGRRFEEDQYFIPELLVCADAMEAAMSVLKPHIKIEDNNHPIKVVIGTVEGDNHDLGKNTVAVFLAAAGYAVYDLGRDVPSQLFVEKAIEIDADIIALSTLMTISTPRMAEVIGLLEAQNIRNRFKVIIGGKPVSKDFAGKIGADGYSADVSGALRLIRSLMD</sequence>
<accession>A0ACD1AGT5</accession>
<keyword evidence="2" id="KW-1185">Reference proteome</keyword>
<evidence type="ECO:0000313" key="2">
    <source>
        <dbReference type="Proteomes" id="UP000594014"/>
    </source>
</evidence>
<organism evidence="1 2">
    <name type="scientific">Anoxybacterium hadale</name>
    <dbReference type="NCBI Taxonomy" id="3408580"/>
    <lineage>
        <taxon>Bacteria</taxon>
        <taxon>Bacillati</taxon>
        <taxon>Bacillota</taxon>
        <taxon>Clostridia</taxon>
        <taxon>Peptostreptococcales</taxon>
        <taxon>Anaerovoracaceae</taxon>
        <taxon>Anoxybacterium</taxon>
    </lineage>
</organism>
<protein>
    <submittedName>
        <fullName evidence="1">Cobalamin-binding protein</fullName>
    </submittedName>
</protein>
<gene>
    <name evidence="1" type="ORF">FRZ06_02330</name>
</gene>